<organism evidence="1 2">
    <name type="scientific">Arenicella chitinivorans</name>
    <dbReference type="NCBI Taxonomy" id="1329800"/>
    <lineage>
        <taxon>Bacteria</taxon>
        <taxon>Pseudomonadati</taxon>
        <taxon>Pseudomonadota</taxon>
        <taxon>Gammaproteobacteria</taxon>
        <taxon>Arenicellales</taxon>
        <taxon>Arenicellaceae</taxon>
        <taxon>Arenicella</taxon>
    </lineage>
</organism>
<dbReference type="RefSeq" id="WP_189398620.1">
    <property type="nucleotide sequence ID" value="NZ_BMXA01000001.1"/>
</dbReference>
<reference evidence="1" key="2">
    <citation type="submission" date="2020-09" db="EMBL/GenBank/DDBJ databases">
        <authorList>
            <person name="Sun Q."/>
            <person name="Kim S."/>
        </authorList>
    </citation>
    <scope>NUCLEOTIDE SEQUENCE</scope>
    <source>
        <strain evidence="1">KCTC 12711</strain>
    </source>
</reference>
<evidence type="ECO:0000313" key="2">
    <source>
        <dbReference type="Proteomes" id="UP000614811"/>
    </source>
</evidence>
<dbReference type="EMBL" id="BMXA01000001">
    <property type="protein sequence ID" value="GHA00726.1"/>
    <property type="molecule type" value="Genomic_DNA"/>
</dbReference>
<reference evidence="1" key="1">
    <citation type="journal article" date="2014" name="Int. J. Syst. Evol. Microbiol.">
        <title>Complete genome sequence of Corynebacterium casei LMG S-19264T (=DSM 44701T), isolated from a smear-ripened cheese.</title>
        <authorList>
            <consortium name="US DOE Joint Genome Institute (JGI-PGF)"/>
            <person name="Walter F."/>
            <person name="Albersmeier A."/>
            <person name="Kalinowski J."/>
            <person name="Ruckert C."/>
        </authorList>
    </citation>
    <scope>NUCLEOTIDE SEQUENCE</scope>
    <source>
        <strain evidence="1">KCTC 12711</strain>
    </source>
</reference>
<proteinExistence type="predicted"/>
<dbReference type="Proteomes" id="UP000614811">
    <property type="component" value="Unassembled WGS sequence"/>
</dbReference>
<evidence type="ECO:0000313" key="1">
    <source>
        <dbReference type="EMBL" id="GHA00726.1"/>
    </source>
</evidence>
<accession>A0A918RKN3</accession>
<protein>
    <submittedName>
        <fullName evidence="1">Uncharacterized protein</fullName>
    </submittedName>
</protein>
<sequence>MNKQSAPNSENTTGTLSFLEFWLVAAQELGDARLKINPNAQSAKQLLAANSDHREFLPKILLQSYQRSRCQHLRDTINLNVVLDVLGETAYSLKGQQADDLLDIELLEELAWIISQRYLHHLDIPQSTQSNIDGGTNTRIIALDKVKILQANRRL</sequence>
<dbReference type="AlphaFoldDB" id="A0A918RKN3"/>
<comment type="caution">
    <text evidence="1">The sequence shown here is derived from an EMBL/GenBank/DDBJ whole genome shotgun (WGS) entry which is preliminary data.</text>
</comment>
<name>A0A918RKN3_9GAMM</name>
<keyword evidence="2" id="KW-1185">Reference proteome</keyword>
<gene>
    <name evidence="1" type="ORF">GCM10008090_07140</name>
</gene>